<dbReference type="Proteomes" id="UP000188947">
    <property type="component" value="Unassembled WGS sequence"/>
</dbReference>
<dbReference type="OrthoDB" id="9811239at2"/>
<dbReference type="RefSeq" id="WP_077564786.1">
    <property type="nucleotide sequence ID" value="NZ_CP016378.1"/>
</dbReference>
<evidence type="ECO:0000259" key="2">
    <source>
        <dbReference type="Pfam" id="PF13439"/>
    </source>
</evidence>
<reference evidence="3 4" key="1">
    <citation type="submission" date="2016-11" db="EMBL/GenBank/DDBJ databases">
        <title>Genome sequence and comparative genomic analysis of clinical strain Elizabethkingia meningoseptica 61421 PRCM.</title>
        <authorList>
            <person name="Wang M."/>
            <person name="Hu S."/>
            <person name="Cao L."/>
            <person name="Jiang T."/>
            <person name="Zhou Y."/>
            <person name="Ming D."/>
        </authorList>
    </citation>
    <scope>NUCLEOTIDE SEQUENCE [LARGE SCALE GENOMIC DNA]</scope>
    <source>
        <strain evidence="3 4">61421 PRCM</strain>
    </source>
</reference>
<keyword evidence="4" id="KW-1185">Reference proteome</keyword>
<gene>
    <name evidence="3" type="ORF">BMF97_15180</name>
</gene>
<dbReference type="Gene3D" id="3.40.50.2000">
    <property type="entry name" value="Glycogen Phosphorylase B"/>
    <property type="match status" value="2"/>
</dbReference>
<evidence type="ECO:0000313" key="3">
    <source>
        <dbReference type="EMBL" id="OOH93766.1"/>
    </source>
</evidence>
<dbReference type="GO" id="GO:0016757">
    <property type="term" value="F:glycosyltransferase activity"/>
    <property type="evidence" value="ECO:0007669"/>
    <property type="project" value="InterPro"/>
</dbReference>
<dbReference type="Pfam" id="PF00534">
    <property type="entry name" value="Glycos_transf_1"/>
    <property type="match status" value="1"/>
</dbReference>
<comment type="caution">
    <text evidence="3">The sequence shown here is derived from an EMBL/GenBank/DDBJ whole genome shotgun (WGS) entry which is preliminary data.</text>
</comment>
<evidence type="ECO:0000313" key="4">
    <source>
        <dbReference type="Proteomes" id="UP000188947"/>
    </source>
</evidence>
<evidence type="ECO:0000259" key="1">
    <source>
        <dbReference type="Pfam" id="PF00534"/>
    </source>
</evidence>
<feature type="domain" description="Glycosyl transferase family 1" evidence="1">
    <location>
        <begin position="198"/>
        <end position="353"/>
    </location>
</feature>
<dbReference type="STRING" id="238.BBD35_08560"/>
<dbReference type="PANTHER" id="PTHR12526">
    <property type="entry name" value="GLYCOSYLTRANSFERASE"/>
    <property type="match status" value="1"/>
</dbReference>
<dbReference type="CDD" id="cd03820">
    <property type="entry name" value="GT4_AmsD-like"/>
    <property type="match status" value="1"/>
</dbReference>
<name>A0A1T3FHN0_ELIME</name>
<dbReference type="PANTHER" id="PTHR12526:SF630">
    <property type="entry name" value="GLYCOSYLTRANSFERASE"/>
    <property type="match status" value="1"/>
</dbReference>
<sequence length="377" mass="43336">MKIVYNILGTFNSGGMERVLANKANYLVAQGYDITIITTDQKGRKSYFEMNPQIKNIDLGINYTDNNDKGLFQKLLSYPRKQRIHKQKLQKLLVALEADVVISMFDNDASFMYKIKDGSRKILEIHFSRFKRLQYGKKGLWKIINKLRSNADLKVAKQYDRFVVLTHEDKGYWGQKLPNIAVIPNANSFVASAKAPLEIKRVIAVGRYDYQKGFDELIDVWVKIYTMHPEWSLDIFGHGPLKEELQNQIDRLGLTEVVRLCTPVKNIEHEYLNSSVLAMTSRYEGLPMTLLEAQACGVPLVAYACKCGPRDIIKDGVNGYLIEGEDQKKMAEKLMLLMADTELRKKMGDAAYKFSDNYTEDQIMTQWMELFKQVKKA</sequence>
<keyword evidence="3" id="KW-0808">Transferase</keyword>
<protein>
    <submittedName>
        <fullName evidence="3">Glycosyl transferase family 1</fullName>
    </submittedName>
</protein>
<organism evidence="3 4">
    <name type="scientific">Elizabethkingia meningoseptica</name>
    <name type="common">Chryseobacterium meningosepticum</name>
    <dbReference type="NCBI Taxonomy" id="238"/>
    <lineage>
        <taxon>Bacteria</taxon>
        <taxon>Pseudomonadati</taxon>
        <taxon>Bacteroidota</taxon>
        <taxon>Flavobacteriia</taxon>
        <taxon>Flavobacteriales</taxon>
        <taxon>Weeksellaceae</taxon>
        <taxon>Elizabethkingia</taxon>
    </lineage>
</organism>
<dbReference type="AlphaFoldDB" id="A0A1T3FHN0"/>
<feature type="domain" description="Glycosyltransferase subfamily 4-like N-terminal" evidence="2">
    <location>
        <begin position="14"/>
        <end position="185"/>
    </location>
</feature>
<dbReference type="InterPro" id="IPR028098">
    <property type="entry name" value="Glyco_trans_4-like_N"/>
</dbReference>
<dbReference type="SUPFAM" id="SSF53756">
    <property type="entry name" value="UDP-Glycosyltransferase/glycogen phosphorylase"/>
    <property type="match status" value="1"/>
</dbReference>
<accession>A0A1T3FHN0</accession>
<dbReference type="InterPro" id="IPR001296">
    <property type="entry name" value="Glyco_trans_1"/>
</dbReference>
<dbReference type="Pfam" id="PF13439">
    <property type="entry name" value="Glyco_transf_4"/>
    <property type="match status" value="1"/>
</dbReference>
<proteinExistence type="predicted"/>
<dbReference type="EMBL" id="MPOG01000016">
    <property type="protein sequence ID" value="OOH93766.1"/>
    <property type="molecule type" value="Genomic_DNA"/>
</dbReference>